<evidence type="ECO:0000313" key="2">
    <source>
        <dbReference type="Proteomes" id="UP000185860"/>
    </source>
</evidence>
<gene>
    <name evidence="1" type="ORF">NIES2119_07710</name>
</gene>
<dbReference type="AlphaFoldDB" id="A0A1U7INZ6"/>
<dbReference type="EMBL" id="MRCE01000006">
    <property type="protein sequence ID" value="OKH39015.1"/>
    <property type="molecule type" value="Genomic_DNA"/>
</dbReference>
<proteinExistence type="predicted"/>
<evidence type="ECO:0000313" key="1">
    <source>
        <dbReference type="EMBL" id="OKH39015.1"/>
    </source>
</evidence>
<organism evidence="1 2">
    <name type="scientific">[Phormidium ambiguum] IAM M-71</name>
    <dbReference type="NCBI Taxonomy" id="454136"/>
    <lineage>
        <taxon>Bacteria</taxon>
        <taxon>Bacillati</taxon>
        <taxon>Cyanobacteriota</taxon>
        <taxon>Cyanophyceae</taxon>
        <taxon>Oscillatoriophycideae</taxon>
        <taxon>Aerosakkonematales</taxon>
        <taxon>Aerosakkonemataceae</taxon>
        <taxon>Floridanema</taxon>
    </lineage>
</organism>
<sequence>MKNCKEVLLKKLNIVIEKGLMGNWGDRQDACPTEILRNRVSGKKLGFMETSIDIGNFYW</sequence>
<comment type="caution">
    <text evidence="1">The sequence shown here is derived from an EMBL/GenBank/DDBJ whole genome shotgun (WGS) entry which is preliminary data.</text>
</comment>
<protein>
    <submittedName>
        <fullName evidence="1">Uncharacterized protein</fullName>
    </submittedName>
</protein>
<dbReference type="Proteomes" id="UP000185860">
    <property type="component" value="Unassembled WGS sequence"/>
</dbReference>
<name>A0A1U7INZ6_9CYAN</name>
<reference evidence="1 2" key="1">
    <citation type="submission" date="2016-11" db="EMBL/GenBank/DDBJ databases">
        <title>Draft Genome Sequences of Nine Cyanobacterial Strains from Diverse Habitats.</title>
        <authorList>
            <person name="Zhu T."/>
            <person name="Hou S."/>
            <person name="Lu X."/>
            <person name="Hess W.R."/>
        </authorList>
    </citation>
    <scope>NUCLEOTIDE SEQUENCE [LARGE SCALE GENOMIC DNA]</scope>
    <source>
        <strain evidence="1 2">IAM M-71</strain>
    </source>
</reference>
<accession>A0A1U7INZ6</accession>